<accession>A0A438M4Z0</accession>
<dbReference type="Proteomes" id="UP000284824">
    <property type="component" value="Unassembled WGS sequence"/>
</dbReference>
<reference evidence="3 4" key="1">
    <citation type="submission" date="2019-01" db="EMBL/GenBank/DDBJ databases">
        <title>Sequencing the genomes of 1000 actinobacteria strains.</title>
        <authorList>
            <person name="Klenk H.-P."/>
        </authorList>
    </citation>
    <scope>NUCLEOTIDE SEQUENCE [LARGE SCALE GENOMIC DNA]</scope>
    <source>
        <strain evidence="3 4">DSM 43925</strain>
    </source>
</reference>
<dbReference type="EMBL" id="SAUN01000001">
    <property type="protein sequence ID" value="RVX40879.1"/>
    <property type="molecule type" value="Genomic_DNA"/>
</dbReference>
<feature type="region of interest" description="Disordered" evidence="1">
    <location>
        <begin position="32"/>
        <end position="62"/>
    </location>
</feature>
<feature type="region of interest" description="Disordered" evidence="1">
    <location>
        <begin position="240"/>
        <end position="260"/>
    </location>
</feature>
<name>A0A438M4Z0_9ACTN</name>
<protein>
    <submittedName>
        <fullName evidence="3">Uncharacterized protein</fullName>
    </submittedName>
</protein>
<evidence type="ECO:0000313" key="3">
    <source>
        <dbReference type="EMBL" id="RVX40879.1"/>
    </source>
</evidence>
<comment type="caution">
    <text evidence="3">The sequence shown here is derived from an EMBL/GenBank/DDBJ whole genome shotgun (WGS) entry which is preliminary data.</text>
</comment>
<evidence type="ECO:0000256" key="1">
    <source>
        <dbReference type="SAM" id="MobiDB-lite"/>
    </source>
</evidence>
<keyword evidence="2" id="KW-0732">Signal</keyword>
<gene>
    <name evidence="3" type="ORF">EDD27_3320</name>
</gene>
<organism evidence="3 4">
    <name type="scientific">Nonomuraea polychroma</name>
    <dbReference type="NCBI Taxonomy" id="46176"/>
    <lineage>
        <taxon>Bacteria</taxon>
        <taxon>Bacillati</taxon>
        <taxon>Actinomycetota</taxon>
        <taxon>Actinomycetes</taxon>
        <taxon>Streptosporangiales</taxon>
        <taxon>Streptosporangiaceae</taxon>
        <taxon>Nonomuraea</taxon>
    </lineage>
</organism>
<evidence type="ECO:0000256" key="2">
    <source>
        <dbReference type="SAM" id="SignalP"/>
    </source>
</evidence>
<proteinExistence type="predicted"/>
<feature type="compositionally biased region" description="Low complexity" evidence="1">
    <location>
        <begin position="32"/>
        <end position="46"/>
    </location>
</feature>
<dbReference type="AlphaFoldDB" id="A0A438M4Z0"/>
<sequence>MPSIKSLILSGVAVAALGVTGAVVAVSTVDTTQPASAAAPPNSDPSQKVTPMPSNTDPSTINPRVRQMEADAIRGTGLNIPQGWRIVSVRTERHDDREVTVIRHQPGGYRPGGEHASVVLDEHGTILGFTRLEDGGDQALPSPERSEQIALDFLRDVAPDHVDGLKVEWANRHDETVTGSGGTKHTVSGMKVKMRHDNGLYTWVIVGPDGAVLTYERDITWDSSQGRRGTQMWLHDSWITAHDGTGPQPDAPYALATRRG</sequence>
<feature type="signal peptide" evidence="2">
    <location>
        <begin position="1"/>
        <end position="25"/>
    </location>
</feature>
<dbReference type="RefSeq" id="WP_127933201.1">
    <property type="nucleotide sequence ID" value="NZ_SAUN01000001.1"/>
</dbReference>
<keyword evidence="4" id="KW-1185">Reference proteome</keyword>
<feature type="compositionally biased region" description="Polar residues" evidence="1">
    <location>
        <begin position="47"/>
        <end position="62"/>
    </location>
</feature>
<feature type="chain" id="PRO_5038577480" evidence="2">
    <location>
        <begin position="26"/>
        <end position="260"/>
    </location>
</feature>
<evidence type="ECO:0000313" key="4">
    <source>
        <dbReference type="Proteomes" id="UP000284824"/>
    </source>
</evidence>
<dbReference type="OrthoDB" id="7061608at2"/>